<keyword evidence="3" id="KW-1185">Reference proteome</keyword>
<proteinExistence type="predicted"/>
<reference evidence="2 3" key="1">
    <citation type="submission" date="2020-09" db="EMBL/GenBank/DDBJ databases">
        <title>Actinomycete isolated from the Camponotus japonicus Mayr.</title>
        <authorList>
            <person name="Gong X."/>
        </authorList>
    </citation>
    <scope>NUCLEOTIDE SEQUENCE [LARGE SCALE GENOMIC DNA]</scope>
    <source>
        <strain evidence="2 3">2C-HV3</strain>
    </source>
</reference>
<accession>A0ABR8KTD9</accession>
<dbReference type="SUPFAM" id="SSF52499">
    <property type="entry name" value="Isochorismatase-like hydrolases"/>
    <property type="match status" value="1"/>
</dbReference>
<dbReference type="RefSeq" id="WP_191049842.1">
    <property type="nucleotide sequence ID" value="NZ_JACXRZ010000002.1"/>
</dbReference>
<dbReference type="PANTHER" id="PTHR43559:SF3">
    <property type="entry name" value="HYDROLASE YCAC-RELATED"/>
    <property type="match status" value="1"/>
</dbReference>
<feature type="domain" description="Isochorismatase-like" evidence="1">
    <location>
        <begin position="11"/>
        <end position="167"/>
    </location>
</feature>
<evidence type="ECO:0000259" key="1">
    <source>
        <dbReference type="Pfam" id="PF00857"/>
    </source>
</evidence>
<evidence type="ECO:0000313" key="2">
    <source>
        <dbReference type="EMBL" id="MBD3142012.1"/>
    </source>
</evidence>
<protein>
    <submittedName>
        <fullName evidence="2">Isochorismatase family protein</fullName>
    </submittedName>
</protein>
<dbReference type="EMBL" id="JACXRZ010000002">
    <property type="protein sequence ID" value="MBD3142012.1"/>
    <property type="molecule type" value="Genomic_DNA"/>
</dbReference>
<dbReference type="Proteomes" id="UP000653231">
    <property type="component" value="Unassembled WGS sequence"/>
</dbReference>
<gene>
    <name evidence="2" type="ORF">IEQ31_02240</name>
</gene>
<organism evidence="2 3">
    <name type="scientific">Microbispora bryophytorum subsp. camponoti</name>
    <dbReference type="NCBI Taxonomy" id="1677852"/>
    <lineage>
        <taxon>Bacteria</taxon>
        <taxon>Bacillati</taxon>
        <taxon>Actinomycetota</taxon>
        <taxon>Actinomycetes</taxon>
        <taxon>Streptosporangiales</taxon>
        <taxon>Streptosporangiaceae</taxon>
        <taxon>Microbispora</taxon>
    </lineage>
</organism>
<evidence type="ECO:0000313" key="3">
    <source>
        <dbReference type="Proteomes" id="UP000653231"/>
    </source>
</evidence>
<dbReference type="Pfam" id="PF00857">
    <property type="entry name" value="Isochorismatase"/>
    <property type="match status" value="1"/>
</dbReference>
<dbReference type="PANTHER" id="PTHR43559">
    <property type="entry name" value="HYDROLASE YCAC-RELATED"/>
    <property type="match status" value="1"/>
</dbReference>
<dbReference type="InterPro" id="IPR036380">
    <property type="entry name" value="Isochorismatase-like_sf"/>
</dbReference>
<dbReference type="InterPro" id="IPR000868">
    <property type="entry name" value="Isochorismatase-like_dom"/>
</dbReference>
<dbReference type="Gene3D" id="3.40.50.850">
    <property type="entry name" value="Isochorismatase-like"/>
    <property type="match status" value="1"/>
</dbReference>
<sequence>MSITLFTPEHSAVLLIDHQIGTMSWARSAAFEDIKLRALSLARGVIALGMPLVLTSSLEDQAQGPMLDEFAEIAPEAYASRVQRKGAVNAMNEPGFADAVKATGRRNLIIAGVTNDVCTVFPALTALAQGYNVQVVADAGASITKDADTIALRRMERAGADITSTNQVLAELADDWASPGGQAVLPVMFDLIPA</sequence>
<dbReference type="InterPro" id="IPR053152">
    <property type="entry name" value="Hydrolase_YcaC-like"/>
</dbReference>
<comment type="caution">
    <text evidence="2">The sequence shown here is derived from an EMBL/GenBank/DDBJ whole genome shotgun (WGS) entry which is preliminary data.</text>
</comment>
<name>A0ABR8KTD9_9ACTN</name>